<feature type="compositionally biased region" description="Basic and acidic residues" evidence="1">
    <location>
        <begin position="116"/>
        <end position="126"/>
    </location>
</feature>
<feature type="compositionally biased region" description="Low complexity" evidence="1">
    <location>
        <begin position="127"/>
        <end position="161"/>
    </location>
</feature>
<feature type="compositionally biased region" description="Polar residues" evidence="1">
    <location>
        <begin position="50"/>
        <end position="67"/>
    </location>
</feature>
<reference evidence="2" key="1">
    <citation type="submission" date="2023-03" db="EMBL/GenBank/DDBJ databases">
        <title>Massive genome expansion in bonnet fungi (Mycena s.s.) driven by repeated elements and novel gene families across ecological guilds.</title>
        <authorList>
            <consortium name="Lawrence Berkeley National Laboratory"/>
            <person name="Harder C.B."/>
            <person name="Miyauchi S."/>
            <person name="Viragh M."/>
            <person name="Kuo A."/>
            <person name="Thoen E."/>
            <person name="Andreopoulos B."/>
            <person name="Lu D."/>
            <person name="Skrede I."/>
            <person name="Drula E."/>
            <person name="Henrissat B."/>
            <person name="Morin E."/>
            <person name="Kohler A."/>
            <person name="Barry K."/>
            <person name="LaButti K."/>
            <person name="Morin E."/>
            <person name="Salamov A."/>
            <person name="Lipzen A."/>
            <person name="Mereny Z."/>
            <person name="Hegedus B."/>
            <person name="Baldrian P."/>
            <person name="Stursova M."/>
            <person name="Weitz H."/>
            <person name="Taylor A."/>
            <person name="Grigoriev I.V."/>
            <person name="Nagy L.G."/>
            <person name="Martin F."/>
            <person name="Kauserud H."/>
        </authorList>
    </citation>
    <scope>NUCLEOTIDE SEQUENCE</scope>
    <source>
        <strain evidence="2">9144</strain>
    </source>
</reference>
<gene>
    <name evidence="2" type="ORF">GGX14DRAFT_700750</name>
</gene>
<name>A0AAD6Y0I6_9AGAR</name>
<keyword evidence="3" id="KW-1185">Reference proteome</keyword>
<proteinExistence type="predicted"/>
<evidence type="ECO:0000256" key="1">
    <source>
        <dbReference type="SAM" id="MobiDB-lite"/>
    </source>
</evidence>
<protein>
    <submittedName>
        <fullName evidence="2">Uncharacterized protein</fullName>
    </submittedName>
</protein>
<feature type="region of interest" description="Disordered" evidence="1">
    <location>
        <begin position="22"/>
        <end position="165"/>
    </location>
</feature>
<comment type="caution">
    <text evidence="2">The sequence shown here is derived from an EMBL/GenBank/DDBJ whole genome shotgun (WGS) entry which is preliminary data.</text>
</comment>
<dbReference type="AlphaFoldDB" id="A0AAD6Y0I6"/>
<sequence>MDHPYSGAASYIYANEHRDAPVESRFSHPYSRVASAASSPTAPTSITPTYVTRTSNDSSWSTEGTYTRTKRPKHDSPEPPTSAARPAAQPRLLMPLRGPVSRPPQQQRARRATAARTHDRDRDVDALARVPQRRASPAPVRASASTATTSARARPPTWAPSFKMTPYERDGDPLSLRHSAFMPSEAPPRASRRVQIQVRVPFARRPRAPGVVSDIYSGHCTTEEHSAHYPAAQRDDMASPRFILVPFLLTFAVSAAAGENSLRLGKPASAYLAS</sequence>
<evidence type="ECO:0000313" key="3">
    <source>
        <dbReference type="Proteomes" id="UP001219525"/>
    </source>
</evidence>
<dbReference type="EMBL" id="JARJCW010000091">
    <property type="protein sequence ID" value="KAJ7195320.1"/>
    <property type="molecule type" value="Genomic_DNA"/>
</dbReference>
<feature type="compositionally biased region" description="Low complexity" evidence="1">
    <location>
        <begin position="34"/>
        <end position="49"/>
    </location>
</feature>
<accession>A0AAD6Y0I6</accession>
<organism evidence="2 3">
    <name type="scientific">Mycena pura</name>
    <dbReference type="NCBI Taxonomy" id="153505"/>
    <lineage>
        <taxon>Eukaryota</taxon>
        <taxon>Fungi</taxon>
        <taxon>Dikarya</taxon>
        <taxon>Basidiomycota</taxon>
        <taxon>Agaricomycotina</taxon>
        <taxon>Agaricomycetes</taxon>
        <taxon>Agaricomycetidae</taxon>
        <taxon>Agaricales</taxon>
        <taxon>Marasmiineae</taxon>
        <taxon>Mycenaceae</taxon>
        <taxon>Mycena</taxon>
    </lineage>
</organism>
<evidence type="ECO:0000313" key="2">
    <source>
        <dbReference type="EMBL" id="KAJ7195320.1"/>
    </source>
</evidence>
<dbReference type="Proteomes" id="UP001219525">
    <property type="component" value="Unassembled WGS sequence"/>
</dbReference>